<evidence type="ECO:0000313" key="12">
    <source>
        <dbReference type="EMBL" id="CAI8591117.1"/>
    </source>
</evidence>
<dbReference type="InterPro" id="IPR003851">
    <property type="entry name" value="Znf_Dof"/>
</dbReference>
<feature type="compositionally biased region" description="Low complexity" evidence="10">
    <location>
        <begin position="88"/>
        <end position="120"/>
    </location>
</feature>
<name>A0AAV0Z369_VICFA</name>
<evidence type="ECO:0000256" key="1">
    <source>
        <dbReference type="ARBA" id="ARBA00022723"/>
    </source>
</evidence>
<feature type="domain" description="Dof-type" evidence="11">
    <location>
        <begin position="31"/>
        <end position="85"/>
    </location>
</feature>
<feature type="compositionally biased region" description="Gly residues" evidence="10">
    <location>
        <begin position="1"/>
        <end position="12"/>
    </location>
</feature>
<evidence type="ECO:0000256" key="2">
    <source>
        <dbReference type="ARBA" id="ARBA00022771"/>
    </source>
</evidence>
<feature type="region of interest" description="Disordered" evidence="10">
    <location>
        <begin position="1"/>
        <end position="33"/>
    </location>
</feature>
<keyword evidence="3 9" id="KW-0862">Zinc</keyword>
<evidence type="ECO:0000256" key="3">
    <source>
        <dbReference type="ARBA" id="ARBA00022833"/>
    </source>
</evidence>
<comment type="function">
    <text evidence="9">Transcription factor that binds specifically to a 5'-AA[AG]G-3' consensus core sequence.</text>
</comment>
<dbReference type="PANTHER" id="PTHR31992:SF108">
    <property type="entry name" value="DOF ZINC FINGER PROTEIN"/>
    <property type="match status" value="1"/>
</dbReference>
<dbReference type="AlphaFoldDB" id="A0AAV0Z369"/>
<keyword evidence="4 9" id="KW-0805">Transcription regulation</keyword>
<dbReference type="GO" id="GO:0005634">
    <property type="term" value="C:nucleus"/>
    <property type="evidence" value="ECO:0007669"/>
    <property type="project" value="UniProtKB-SubCell"/>
</dbReference>
<sequence>MEQDGGGCSRGGGDGRRGEINKQAHNHSQPQKCPRCDSFNTKFCYYNNYSLSQPRFFCKTCRRYWTQGGTLRNVPVGGGCRKGKRPKTSATSSSGISIGNSSLTHAHAHAHAQSALQQSTDQSTMAALTRDPSSVLSSFSSTVPFYQGGVGYMSSFAAFNPSLNPNLSPHGFNPSLNAPGLGSSSNLGLLQGFNVAAALGNSTQGQNRPSQFFQMGGNCGPMFTSEQQGLNLVPPSNMVNPSSVSGSGSVAADNWPHTYINNINNNRISEQSLWSTVSTTSISAANSDRNGASSGVDGVSASLGPNQWPDLSGFNPPH</sequence>
<evidence type="ECO:0000313" key="13">
    <source>
        <dbReference type="Proteomes" id="UP001157006"/>
    </source>
</evidence>
<keyword evidence="7 8" id="KW-0539">Nucleus</keyword>
<dbReference type="Proteomes" id="UP001157006">
    <property type="component" value="Chromosome 1L"/>
</dbReference>
<keyword evidence="1 9" id="KW-0479">Metal-binding</keyword>
<evidence type="ECO:0000259" key="11">
    <source>
        <dbReference type="PROSITE" id="PS50884"/>
    </source>
</evidence>
<dbReference type="InterPro" id="IPR045174">
    <property type="entry name" value="Dof"/>
</dbReference>
<dbReference type="GO" id="GO:0008270">
    <property type="term" value="F:zinc ion binding"/>
    <property type="evidence" value="ECO:0007669"/>
    <property type="project" value="UniProtKB-KW"/>
</dbReference>
<keyword evidence="5 8" id="KW-0238">DNA-binding</keyword>
<evidence type="ECO:0000256" key="7">
    <source>
        <dbReference type="ARBA" id="ARBA00023242"/>
    </source>
</evidence>
<keyword evidence="2 8" id="KW-0863">Zinc-finger</keyword>
<dbReference type="GO" id="GO:0003700">
    <property type="term" value="F:DNA-binding transcription factor activity"/>
    <property type="evidence" value="ECO:0007669"/>
    <property type="project" value="UniProtKB-UniRule"/>
</dbReference>
<reference evidence="12 13" key="1">
    <citation type="submission" date="2023-01" db="EMBL/GenBank/DDBJ databases">
        <authorList>
            <person name="Kreplak J."/>
        </authorList>
    </citation>
    <scope>NUCLEOTIDE SEQUENCE [LARGE SCALE GENOMIC DNA]</scope>
</reference>
<evidence type="ECO:0000256" key="10">
    <source>
        <dbReference type="SAM" id="MobiDB-lite"/>
    </source>
</evidence>
<dbReference type="GO" id="GO:0003677">
    <property type="term" value="F:DNA binding"/>
    <property type="evidence" value="ECO:0007669"/>
    <property type="project" value="UniProtKB-UniRule"/>
</dbReference>
<keyword evidence="6 9" id="KW-0804">Transcription</keyword>
<gene>
    <name evidence="12" type="ORF">VFH_I473040</name>
</gene>
<evidence type="ECO:0000256" key="6">
    <source>
        <dbReference type="ARBA" id="ARBA00023163"/>
    </source>
</evidence>
<dbReference type="PROSITE" id="PS50884">
    <property type="entry name" value="ZF_DOF_2"/>
    <property type="match status" value="1"/>
</dbReference>
<keyword evidence="13" id="KW-1185">Reference proteome</keyword>
<organism evidence="12 13">
    <name type="scientific">Vicia faba</name>
    <name type="common">Broad bean</name>
    <name type="synonym">Faba vulgaris</name>
    <dbReference type="NCBI Taxonomy" id="3906"/>
    <lineage>
        <taxon>Eukaryota</taxon>
        <taxon>Viridiplantae</taxon>
        <taxon>Streptophyta</taxon>
        <taxon>Embryophyta</taxon>
        <taxon>Tracheophyta</taxon>
        <taxon>Spermatophyta</taxon>
        <taxon>Magnoliopsida</taxon>
        <taxon>eudicotyledons</taxon>
        <taxon>Gunneridae</taxon>
        <taxon>Pentapetalae</taxon>
        <taxon>rosids</taxon>
        <taxon>fabids</taxon>
        <taxon>Fabales</taxon>
        <taxon>Fabaceae</taxon>
        <taxon>Papilionoideae</taxon>
        <taxon>50 kb inversion clade</taxon>
        <taxon>NPAAA clade</taxon>
        <taxon>Hologalegina</taxon>
        <taxon>IRL clade</taxon>
        <taxon>Fabeae</taxon>
        <taxon>Vicia</taxon>
    </lineage>
</organism>
<evidence type="ECO:0000256" key="5">
    <source>
        <dbReference type="ARBA" id="ARBA00023125"/>
    </source>
</evidence>
<proteinExistence type="predicted"/>
<feature type="region of interest" description="Disordered" evidence="10">
    <location>
        <begin position="284"/>
        <end position="318"/>
    </location>
</feature>
<dbReference type="Pfam" id="PF02701">
    <property type="entry name" value="Zn_ribbon_Dof"/>
    <property type="match status" value="1"/>
</dbReference>
<feature type="region of interest" description="Disordered" evidence="10">
    <location>
        <begin position="76"/>
        <end position="127"/>
    </location>
</feature>
<evidence type="ECO:0000256" key="9">
    <source>
        <dbReference type="RuleBase" id="RU369094"/>
    </source>
</evidence>
<dbReference type="PANTHER" id="PTHR31992">
    <property type="entry name" value="DOF ZINC FINGER PROTEIN DOF1.4-RELATED"/>
    <property type="match status" value="1"/>
</dbReference>
<feature type="compositionally biased region" description="Low complexity" evidence="10">
    <location>
        <begin position="291"/>
        <end position="304"/>
    </location>
</feature>
<evidence type="ECO:0000256" key="8">
    <source>
        <dbReference type="PROSITE-ProRule" id="PRU00071"/>
    </source>
</evidence>
<comment type="subcellular location">
    <subcellularLocation>
        <location evidence="8 9">Nucleus</location>
    </subcellularLocation>
</comment>
<accession>A0AAV0Z369</accession>
<dbReference type="PROSITE" id="PS01361">
    <property type="entry name" value="ZF_DOF_1"/>
    <property type="match status" value="1"/>
</dbReference>
<dbReference type="EMBL" id="OX451736">
    <property type="protein sequence ID" value="CAI8591117.1"/>
    <property type="molecule type" value="Genomic_DNA"/>
</dbReference>
<protein>
    <recommendedName>
        <fullName evidence="9">Dof zinc finger protein</fullName>
    </recommendedName>
</protein>
<feature type="compositionally biased region" description="Basic and acidic residues" evidence="10">
    <location>
        <begin position="13"/>
        <end position="22"/>
    </location>
</feature>
<evidence type="ECO:0000256" key="4">
    <source>
        <dbReference type="ARBA" id="ARBA00023015"/>
    </source>
</evidence>